<feature type="domain" description="Carboxylesterase type B" evidence="7">
    <location>
        <begin position="62"/>
        <end position="544"/>
    </location>
</feature>
<dbReference type="Gene3D" id="3.40.50.1820">
    <property type="entry name" value="alpha/beta hydrolase"/>
    <property type="match status" value="1"/>
</dbReference>
<evidence type="ECO:0000313" key="8">
    <source>
        <dbReference type="EMBL" id="RUS84400.1"/>
    </source>
</evidence>
<dbReference type="OrthoDB" id="9000293at2759"/>
<keyword evidence="9" id="KW-1185">Reference proteome</keyword>
<evidence type="ECO:0000313" key="9">
    <source>
        <dbReference type="Proteomes" id="UP000271974"/>
    </source>
</evidence>
<evidence type="ECO:0000259" key="7">
    <source>
        <dbReference type="Pfam" id="PF00135"/>
    </source>
</evidence>
<dbReference type="STRING" id="188477.A0A3S1BMQ2"/>
<dbReference type="PROSITE" id="PS00122">
    <property type="entry name" value="CARBOXYLESTERASE_B_1"/>
    <property type="match status" value="1"/>
</dbReference>
<dbReference type="GO" id="GO:0005886">
    <property type="term" value="C:plasma membrane"/>
    <property type="evidence" value="ECO:0007669"/>
    <property type="project" value="TreeGrafter"/>
</dbReference>
<keyword evidence="2" id="KW-0719">Serine esterase</keyword>
<evidence type="ECO:0000256" key="1">
    <source>
        <dbReference type="ARBA" id="ARBA00005964"/>
    </source>
</evidence>
<dbReference type="PANTHER" id="PTHR43918">
    <property type="entry name" value="ACETYLCHOLINESTERASE"/>
    <property type="match status" value="1"/>
</dbReference>
<protein>
    <recommendedName>
        <fullName evidence="6">Carboxylic ester hydrolase</fullName>
        <ecNumber evidence="6">3.1.1.-</ecNumber>
    </recommendedName>
</protein>
<feature type="active site" description="Charge relay system" evidence="5">
    <location>
        <position position="384"/>
    </location>
</feature>
<dbReference type="Pfam" id="PF00135">
    <property type="entry name" value="COesterase"/>
    <property type="match status" value="1"/>
</dbReference>
<feature type="active site" description="Acyl-ester intermediate" evidence="5">
    <location>
        <position position="257"/>
    </location>
</feature>
<keyword evidence="4" id="KW-1015">Disulfide bond</keyword>
<dbReference type="AlphaFoldDB" id="A0A3S1BMQ2"/>
<dbReference type="InterPro" id="IPR019819">
    <property type="entry name" value="Carboxylesterase_B_CS"/>
</dbReference>
<dbReference type="EMBL" id="RQTK01000207">
    <property type="protein sequence ID" value="RUS84400.1"/>
    <property type="molecule type" value="Genomic_DNA"/>
</dbReference>
<dbReference type="GO" id="GO:0019695">
    <property type="term" value="P:choline metabolic process"/>
    <property type="evidence" value="ECO:0007669"/>
    <property type="project" value="TreeGrafter"/>
</dbReference>
<organism evidence="8 9">
    <name type="scientific">Elysia chlorotica</name>
    <name type="common">Eastern emerald elysia</name>
    <name type="synonym">Sea slug</name>
    <dbReference type="NCBI Taxonomy" id="188477"/>
    <lineage>
        <taxon>Eukaryota</taxon>
        <taxon>Metazoa</taxon>
        <taxon>Spiralia</taxon>
        <taxon>Lophotrochozoa</taxon>
        <taxon>Mollusca</taxon>
        <taxon>Gastropoda</taxon>
        <taxon>Heterobranchia</taxon>
        <taxon>Euthyneura</taxon>
        <taxon>Panpulmonata</taxon>
        <taxon>Sacoglossa</taxon>
        <taxon>Placobranchoidea</taxon>
        <taxon>Plakobranchidae</taxon>
        <taxon>Elysia</taxon>
    </lineage>
</organism>
<dbReference type="FunFam" id="3.40.50.1820:FF:000029">
    <property type="entry name" value="Acetylcholinesterase"/>
    <property type="match status" value="1"/>
</dbReference>
<name>A0A3S1BMQ2_ELYCH</name>
<dbReference type="PANTHER" id="PTHR43918:SF12">
    <property type="entry name" value="ACETYLCHOLINESTERASE 1"/>
    <property type="match status" value="1"/>
</dbReference>
<gene>
    <name evidence="8" type="ORF">EGW08_007862</name>
</gene>
<comment type="caution">
    <text evidence="8">The sequence shown here is derived from an EMBL/GenBank/DDBJ whole genome shotgun (WGS) entry which is preliminary data.</text>
</comment>
<dbReference type="InterPro" id="IPR050654">
    <property type="entry name" value="AChE-related_enzymes"/>
</dbReference>
<dbReference type="PROSITE" id="PS00941">
    <property type="entry name" value="CARBOXYLESTERASE_B_2"/>
    <property type="match status" value="1"/>
</dbReference>
<feature type="non-terminal residue" evidence="8">
    <location>
        <position position="544"/>
    </location>
</feature>
<dbReference type="PRINTS" id="PR00878">
    <property type="entry name" value="CHOLNESTRASE"/>
</dbReference>
<dbReference type="InterPro" id="IPR019826">
    <property type="entry name" value="Carboxylesterase_B_AS"/>
</dbReference>
<dbReference type="InterPro" id="IPR029058">
    <property type="entry name" value="AB_hydrolase_fold"/>
</dbReference>
<dbReference type="GO" id="GO:0006581">
    <property type="term" value="P:acetylcholine catabolic process"/>
    <property type="evidence" value="ECO:0007669"/>
    <property type="project" value="TreeGrafter"/>
</dbReference>
<evidence type="ECO:0000256" key="2">
    <source>
        <dbReference type="ARBA" id="ARBA00022487"/>
    </source>
</evidence>
<dbReference type="SUPFAM" id="SSF53474">
    <property type="entry name" value="alpha/beta-Hydrolases"/>
    <property type="match status" value="1"/>
</dbReference>
<dbReference type="GO" id="GO:0005615">
    <property type="term" value="C:extracellular space"/>
    <property type="evidence" value="ECO:0007669"/>
    <property type="project" value="TreeGrafter"/>
</dbReference>
<accession>A0A3S1BMQ2</accession>
<evidence type="ECO:0000256" key="4">
    <source>
        <dbReference type="ARBA" id="ARBA00023157"/>
    </source>
</evidence>
<evidence type="ECO:0000256" key="5">
    <source>
        <dbReference type="PIRSR" id="PIRSR600997-1"/>
    </source>
</evidence>
<comment type="similarity">
    <text evidence="1 6">Belongs to the type-B carboxylesterase/lipase family.</text>
</comment>
<evidence type="ECO:0000256" key="6">
    <source>
        <dbReference type="RuleBase" id="RU361235"/>
    </source>
</evidence>
<dbReference type="InterPro" id="IPR000997">
    <property type="entry name" value="Cholinesterase"/>
</dbReference>
<dbReference type="Proteomes" id="UP000271974">
    <property type="component" value="Unassembled WGS sequence"/>
</dbReference>
<dbReference type="InterPro" id="IPR002018">
    <property type="entry name" value="CarbesteraseB"/>
</dbReference>
<sequence>MSPESASLPGGARGVRRRGGLNSVSSLTSVSGYLHQVYAVVIVSVLLLGSLSKALASSATYPTVDTDRGKVRGLSVDTNGKRVHAFYGIPYAAPPVGDLRFKPPVQMDPWEGVWDATRLPNSCYQTFDTVFGNFSGSTMWNANTQLSEDCLYLNVWTPRTNPPYRNKDVIVWIYGGGFYSGSSTLDIYMANILAGENDVIVVSMQYRVGSLGFLALEGSDVLGNAGLWDQRMALEWVSRNIHNFGGNVHSVTLMGESAGAVSVGLFLVCDLCRGYFHRAILQSGAPQAEWGALPKEEIWRRSQFLANYLNCGGSEHEPAVTLRCLQSKNASDFPTNEMTTSEGFMQFPFVPIVDGVFIRQDPKEMLRRGDFKKVPILLGSNSNEATFFMIYIAPKFKRESEIGIDLQFFHHTLDKYMFKYYPHHARTLNTFGRNAISFQYRNWEKPFDGIELLRSLDKVASDSFFVCKVNGLANAYAQQGVKVWYYWFDHRWSANPWPKWMGVLHADEIWFTFGHPLNSTHVFTEEEKDLSRKMMTYWTNFAKS</sequence>
<dbReference type="GO" id="GO:0003990">
    <property type="term" value="F:acetylcholinesterase activity"/>
    <property type="evidence" value="ECO:0007669"/>
    <property type="project" value="TreeGrafter"/>
</dbReference>
<evidence type="ECO:0000256" key="3">
    <source>
        <dbReference type="ARBA" id="ARBA00022801"/>
    </source>
</evidence>
<keyword evidence="3 6" id="KW-0378">Hydrolase</keyword>
<dbReference type="EC" id="3.1.1.-" evidence="6"/>
<feature type="active site" description="Charge relay system" evidence="5">
    <location>
        <position position="505"/>
    </location>
</feature>
<reference evidence="8 9" key="1">
    <citation type="submission" date="2019-01" db="EMBL/GenBank/DDBJ databases">
        <title>A draft genome assembly of the solar-powered sea slug Elysia chlorotica.</title>
        <authorList>
            <person name="Cai H."/>
            <person name="Li Q."/>
            <person name="Fang X."/>
            <person name="Li J."/>
            <person name="Curtis N.E."/>
            <person name="Altenburger A."/>
            <person name="Shibata T."/>
            <person name="Feng M."/>
            <person name="Maeda T."/>
            <person name="Schwartz J.A."/>
            <person name="Shigenobu S."/>
            <person name="Lundholm N."/>
            <person name="Nishiyama T."/>
            <person name="Yang H."/>
            <person name="Hasebe M."/>
            <person name="Li S."/>
            <person name="Pierce S.K."/>
            <person name="Wang J."/>
        </authorList>
    </citation>
    <scope>NUCLEOTIDE SEQUENCE [LARGE SCALE GENOMIC DNA]</scope>
    <source>
        <strain evidence="8">EC2010</strain>
        <tissue evidence="8">Whole organism of an adult</tissue>
    </source>
</reference>
<proteinExistence type="inferred from homology"/>